<keyword evidence="3" id="KW-1185">Reference proteome</keyword>
<dbReference type="InterPro" id="IPR029068">
    <property type="entry name" value="Glyas_Bleomycin-R_OHBP_Dase"/>
</dbReference>
<evidence type="ECO:0000313" key="3">
    <source>
        <dbReference type="Proteomes" id="UP000280405"/>
    </source>
</evidence>
<dbReference type="SUPFAM" id="SSF54593">
    <property type="entry name" value="Glyoxalase/Bleomycin resistance protein/Dihydroxybiphenyl dioxygenase"/>
    <property type="match status" value="1"/>
</dbReference>
<dbReference type="RefSeq" id="WP_120383545.1">
    <property type="nucleotide sequence ID" value="NZ_RAXT01000009.1"/>
</dbReference>
<organism evidence="2 3">
    <name type="scientific">Acinetobacter rongchengensis</name>
    <dbReference type="NCBI Taxonomy" id="2419601"/>
    <lineage>
        <taxon>Bacteria</taxon>
        <taxon>Pseudomonadati</taxon>
        <taxon>Pseudomonadota</taxon>
        <taxon>Gammaproteobacteria</taxon>
        <taxon>Moraxellales</taxon>
        <taxon>Moraxellaceae</taxon>
        <taxon>Acinetobacter</taxon>
    </lineage>
</organism>
<dbReference type="OrthoDB" id="9794917at2"/>
<reference evidence="2 3" key="1">
    <citation type="submission" date="2018-09" db="EMBL/GenBank/DDBJ databases">
        <title>The draft genome of Acinetobacter spp. strains.</title>
        <authorList>
            <person name="Qin J."/>
            <person name="Feng Y."/>
            <person name="Zong Z."/>
        </authorList>
    </citation>
    <scope>NUCLEOTIDE SEQUENCE [LARGE SCALE GENOMIC DNA]</scope>
    <source>
        <strain evidence="2 3">WCHAc060115</strain>
    </source>
</reference>
<sequence>MAVKRITSNIKAIDLDKAKTFYTDFLGLDLVMDHGWIKTFASLEITHPQINIASDDGNTTDVPDFSIEVDNVVQLYETARKFGFEIIYGLTKEEWGVERFYVKDPFGKVVNILQHVES</sequence>
<proteinExistence type="predicted"/>
<dbReference type="Pfam" id="PF00903">
    <property type="entry name" value="Glyoxalase"/>
    <property type="match status" value="1"/>
</dbReference>
<accession>A0A3A8EYX6</accession>
<dbReference type="AlphaFoldDB" id="A0A3A8EYX6"/>
<dbReference type="InterPro" id="IPR004360">
    <property type="entry name" value="Glyas_Fos-R_dOase_dom"/>
</dbReference>
<gene>
    <name evidence="2" type="ORF">D7V20_06730</name>
</gene>
<feature type="domain" description="VOC" evidence="1">
    <location>
        <begin position="2"/>
        <end position="115"/>
    </location>
</feature>
<dbReference type="PROSITE" id="PS51819">
    <property type="entry name" value="VOC"/>
    <property type="match status" value="1"/>
</dbReference>
<evidence type="ECO:0000259" key="1">
    <source>
        <dbReference type="PROSITE" id="PS51819"/>
    </source>
</evidence>
<comment type="caution">
    <text evidence="2">The sequence shown here is derived from an EMBL/GenBank/DDBJ whole genome shotgun (WGS) entry which is preliminary data.</text>
</comment>
<protein>
    <submittedName>
        <fullName evidence="2">Glyoxalase</fullName>
    </submittedName>
</protein>
<name>A0A3A8EYX6_9GAMM</name>
<dbReference type="Gene3D" id="3.10.180.10">
    <property type="entry name" value="2,3-Dihydroxybiphenyl 1,2-Dioxygenase, domain 1"/>
    <property type="match status" value="1"/>
</dbReference>
<dbReference type="Proteomes" id="UP000280405">
    <property type="component" value="Unassembled WGS sequence"/>
</dbReference>
<evidence type="ECO:0000313" key="2">
    <source>
        <dbReference type="EMBL" id="RKG38696.1"/>
    </source>
</evidence>
<dbReference type="InterPro" id="IPR037523">
    <property type="entry name" value="VOC_core"/>
</dbReference>
<dbReference type="EMBL" id="RAXT01000009">
    <property type="protein sequence ID" value="RKG38696.1"/>
    <property type="molecule type" value="Genomic_DNA"/>
</dbReference>